<gene>
    <name evidence="6" type="ORF">MMG00_11695</name>
</gene>
<sequence>MRPFKNILIYKFDEPIEFDAHELAEMLSQYPLRDCGQDELETYGWLPAFSQGENLVEEMNNAYFIRLGMEIKKLPRRAIQTAVEKRAREHDIDILNRARYKELEEILTNEFISKVYPEQSSMMAYIDKEKNWLVVDATSEKKASLVTAVLRKSLGALPVVGYAPQVEIPLLMTDWVRSGLPSEKFGFLDEVEMKELSKDEGGVARYRGIPLDSKEIELNISEGWSVTKLGLSYEDIVTFSLGDNFILKRVRYLDQFQEKLELSEDQNAVAQSNAYLLAETMRSLVIDLYNLCYDRAEDDAL</sequence>
<accession>A0ABY3X768</accession>
<dbReference type="Proteomes" id="UP000829542">
    <property type="component" value="Chromosome"/>
</dbReference>
<evidence type="ECO:0000313" key="6">
    <source>
        <dbReference type="EMBL" id="UNM95853.1"/>
    </source>
</evidence>
<evidence type="ECO:0000313" key="7">
    <source>
        <dbReference type="Proteomes" id="UP000829542"/>
    </source>
</evidence>
<keyword evidence="4" id="KW-0963">Cytoplasm</keyword>
<dbReference type="InterPro" id="IPR007476">
    <property type="entry name" value="RdgC"/>
</dbReference>
<evidence type="ECO:0000256" key="3">
    <source>
        <dbReference type="ARBA" id="ARBA00022296"/>
    </source>
</evidence>
<proteinExistence type="inferred from homology"/>
<reference evidence="6 7" key="1">
    <citation type="submission" date="2022-03" db="EMBL/GenBank/DDBJ databases">
        <title>Ignatzschineria rhizosphaerae HR5S32.</title>
        <authorList>
            <person name="Sun J.Q."/>
            <person name="Feng J.Y."/>
        </authorList>
    </citation>
    <scope>NUCLEOTIDE SEQUENCE [LARGE SCALE GENOMIC DNA]</scope>
    <source>
        <strain evidence="6 7">HR5S32</strain>
    </source>
</reference>
<evidence type="ECO:0000256" key="2">
    <source>
        <dbReference type="ARBA" id="ARBA00008657"/>
    </source>
</evidence>
<dbReference type="Pfam" id="PF04381">
    <property type="entry name" value="RdgC"/>
    <property type="match status" value="1"/>
</dbReference>
<protein>
    <recommendedName>
        <fullName evidence="3">Recombination-associated protein RdgC</fullName>
    </recommendedName>
</protein>
<name>A0ABY3X768_9GAMM</name>
<evidence type="ECO:0000256" key="5">
    <source>
        <dbReference type="ARBA" id="ARBA00023172"/>
    </source>
</evidence>
<dbReference type="PANTHER" id="PTHR38103">
    <property type="entry name" value="RECOMBINATION-ASSOCIATED PROTEIN RDGC"/>
    <property type="match status" value="1"/>
</dbReference>
<comment type="similarity">
    <text evidence="2">Belongs to the RdgC family.</text>
</comment>
<keyword evidence="5" id="KW-0233">DNA recombination</keyword>
<organism evidence="6 7">
    <name type="scientific">Ignatzschineria rhizosphaerae</name>
    <dbReference type="NCBI Taxonomy" id="2923279"/>
    <lineage>
        <taxon>Bacteria</taxon>
        <taxon>Pseudomonadati</taxon>
        <taxon>Pseudomonadota</taxon>
        <taxon>Gammaproteobacteria</taxon>
        <taxon>Cardiobacteriales</taxon>
        <taxon>Ignatzschineriaceae</taxon>
        <taxon>Ignatzschineria</taxon>
    </lineage>
</organism>
<dbReference type="RefSeq" id="WP_242148528.1">
    <property type="nucleotide sequence ID" value="NZ_CP093379.1"/>
</dbReference>
<dbReference type="PANTHER" id="PTHR38103:SF1">
    <property type="entry name" value="RECOMBINATION-ASSOCIATED PROTEIN RDGC"/>
    <property type="match status" value="1"/>
</dbReference>
<keyword evidence="7" id="KW-1185">Reference proteome</keyword>
<evidence type="ECO:0000256" key="4">
    <source>
        <dbReference type="ARBA" id="ARBA00022490"/>
    </source>
</evidence>
<evidence type="ECO:0000256" key="1">
    <source>
        <dbReference type="ARBA" id="ARBA00004453"/>
    </source>
</evidence>
<dbReference type="EMBL" id="CP093379">
    <property type="protein sequence ID" value="UNM95853.1"/>
    <property type="molecule type" value="Genomic_DNA"/>
</dbReference>
<comment type="subcellular location">
    <subcellularLocation>
        <location evidence="1">Cytoplasm</location>
        <location evidence="1">Nucleoid</location>
    </subcellularLocation>
</comment>